<feature type="region of interest" description="Disordered" evidence="1">
    <location>
        <begin position="580"/>
        <end position="612"/>
    </location>
</feature>
<dbReference type="OrthoDB" id="416253at2759"/>
<protein>
    <recommendedName>
        <fullName evidence="2">NADP-dependent oxidoreductase domain-containing protein</fullName>
    </recommendedName>
</protein>
<dbReference type="PANTHER" id="PTHR11732">
    <property type="entry name" value="ALDO/KETO REDUCTASE"/>
    <property type="match status" value="1"/>
</dbReference>
<feature type="compositionally biased region" description="Basic and acidic residues" evidence="1">
    <location>
        <begin position="84"/>
        <end position="109"/>
    </location>
</feature>
<gene>
    <name evidence="3" type="ORF">PMACD_LOCUS10530</name>
</gene>
<feature type="compositionally biased region" description="Polar residues" evidence="1">
    <location>
        <begin position="507"/>
        <end position="527"/>
    </location>
</feature>
<dbReference type="InterPro" id="IPR023210">
    <property type="entry name" value="NADP_OxRdtase_dom"/>
</dbReference>
<feature type="compositionally biased region" description="Basic and acidic residues" evidence="1">
    <location>
        <begin position="297"/>
        <end position="309"/>
    </location>
</feature>
<name>A0A821UM10_9NEOP</name>
<dbReference type="Proteomes" id="UP000663880">
    <property type="component" value="Unassembled WGS sequence"/>
</dbReference>
<feature type="region of interest" description="Disordered" evidence="1">
    <location>
        <begin position="507"/>
        <end position="538"/>
    </location>
</feature>
<proteinExistence type="predicted"/>
<dbReference type="EMBL" id="CAJOBZ010000031">
    <property type="protein sequence ID" value="CAF4891734.1"/>
    <property type="molecule type" value="Genomic_DNA"/>
</dbReference>
<dbReference type="Pfam" id="PF00248">
    <property type="entry name" value="Aldo_ket_red"/>
    <property type="match status" value="1"/>
</dbReference>
<comment type="caution">
    <text evidence="3">The sequence shown here is derived from an EMBL/GenBank/DDBJ whole genome shotgun (WGS) entry which is preliminary data.</text>
</comment>
<organism evidence="3 4">
    <name type="scientific">Pieris macdunnoughi</name>
    <dbReference type="NCBI Taxonomy" id="345717"/>
    <lineage>
        <taxon>Eukaryota</taxon>
        <taxon>Metazoa</taxon>
        <taxon>Ecdysozoa</taxon>
        <taxon>Arthropoda</taxon>
        <taxon>Hexapoda</taxon>
        <taxon>Insecta</taxon>
        <taxon>Pterygota</taxon>
        <taxon>Neoptera</taxon>
        <taxon>Endopterygota</taxon>
        <taxon>Lepidoptera</taxon>
        <taxon>Glossata</taxon>
        <taxon>Ditrysia</taxon>
        <taxon>Papilionoidea</taxon>
        <taxon>Pieridae</taxon>
        <taxon>Pierinae</taxon>
        <taxon>Pieris</taxon>
    </lineage>
</organism>
<dbReference type="InterPro" id="IPR020471">
    <property type="entry name" value="AKR"/>
</dbReference>
<feature type="compositionally biased region" description="Basic and acidic residues" evidence="1">
    <location>
        <begin position="528"/>
        <end position="538"/>
    </location>
</feature>
<dbReference type="SUPFAM" id="SSF51430">
    <property type="entry name" value="NAD(P)-linked oxidoreductase"/>
    <property type="match status" value="1"/>
</dbReference>
<feature type="region of interest" description="Disordered" evidence="1">
    <location>
        <begin position="84"/>
        <end position="110"/>
    </location>
</feature>
<feature type="domain" description="NADP-dependent oxidoreductase" evidence="2">
    <location>
        <begin position="979"/>
        <end position="1242"/>
    </location>
</feature>
<dbReference type="InterPro" id="IPR018170">
    <property type="entry name" value="Aldo/ket_reductase_CS"/>
</dbReference>
<dbReference type="PROSITE" id="PS00062">
    <property type="entry name" value="ALDOKETO_REDUCTASE_2"/>
    <property type="match status" value="1"/>
</dbReference>
<feature type="compositionally biased region" description="Polar residues" evidence="1">
    <location>
        <begin position="310"/>
        <end position="324"/>
    </location>
</feature>
<dbReference type="GO" id="GO:0016491">
    <property type="term" value="F:oxidoreductase activity"/>
    <property type="evidence" value="ECO:0007669"/>
    <property type="project" value="InterPro"/>
</dbReference>
<feature type="region of interest" description="Disordered" evidence="1">
    <location>
        <begin position="279"/>
        <end position="329"/>
    </location>
</feature>
<keyword evidence="4" id="KW-1185">Reference proteome</keyword>
<evidence type="ECO:0000313" key="3">
    <source>
        <dbReference type="EMBL" id="CAF4891734.1"/>
    </source>
</evidence>
<dbReference type="Gene3D" id="3.20.20.100">
    <property type="entry name" value="NADP-dependent oxidoreductase domain"/>
    <property type="match status" value="1"/>
</dbReference>
<accession>A0A821UM10</accession>
<evidence type="ECO:0000259" key="2">
    <source>
        <dbReference type="Pfam" id="PF00248"/>
    </source>
</evidence>
<sequence length="1266" mass="144713">MDDIGHSRLLKFFITRMDDPIESNVPGEQIIRVGESDDHYEPVITVTQQETSTSRANITARKITVTEDISDEGIKEPVLEMDKLENGTEGKPVEIEKKVSQKSQHEEKRNKTKIPMLKKAVRQLIPVEDKKKMEEEIPVQRRKSSIPRLKDMKKLVTTAKAEKENTDPKTVVSPRTEEEFDKLFEEIKQNSDRHSNAFVKDPEKIEMKFEEIIHDYDENKVEPINVEKLKSRIPMLKRKSEHDIEATKLTNWRRAYKKRSSIQNPQHYSKLFLRVQAKAGERNRTQSESVDNSFTTDTEKQENTERENVENSNSYTGSDTNDSLGISKFDPVISNTEKNKMEDDEYVSHNTSVQNALETEEKRILKKSQSIDSPNVQLKEIETKSSVRRSLSHIDNLSSNALVQKVVEAQKQIPDSEHYNATPITETTEVKALDDNEIKSPIDEQPIEGTVPHAMDTIVQQDMVCKETSMLIRKNQDDMESADEPKSLEMEVSYTIESYHIDQTQPTDLTEKPTTVSINNSQDSETNNEVKETHRNNNYDTIDKNVFDNLDQEISESKNISTDVLKPNICNTETIDTVNGISESVNQSSQNIDKSDSSSDHENSEIHKAPQEFKIESPITAMPDINKYLPDNESIKSGDQQIPILGHPGALFNRPETPIEDFLPMIRESKENLATSLNTDIPNTEVEQNSTDKNIDQVNQEQHKIPEKNSELEDIHEQRRRNKEKIQELISNTKEEDIIALKGKVIRVISRLDSRDYSNIKNKPEMVENVPKRSVLSKIALFEQKEADVYKRKLSRNQIQNADLPKIVDEVLKQPKSDKDVNAFTWTNSYTEKPKIDINTEPRIEIKRELSYAEVDLGDAVKGRVRDMVVRMVSFERMDLERKGIIDIKEKPRSGSVSEKIALFEKKVTLPKKIKSDTPRQEGAPEVNMSEEELKERIEELREAKKYGKFTDLKYVELNDGSMMPALGVGTALLHKSLTMYIICAAIDLGYRTIDSAFIYGNEKEIGEAINEKINDGTVRREDLFIISKLWSTFHRRDVVEKACKMSLKAMGLDYFDLYLIHNPMSFKEGDDPIPKIANVIQYSESDYLDAWFGLEKLVKKGLVKRVGVSNFNSAQIDRILDKGRIKPVVNQIECHPYLTQYRLDEFCQSRDVKLSCYGVLGSKGTPLEYTSGLSPVIDDPLVLSMAAGLDVTPAQLLISYQLHLDHSVVVKASTGRHLWSNLQAQAVKLENSHISALNALNRNKRNFTMKGMGDTHRNYPFRIPF</sequence>
<feature type="compositionally biased region" description="Basic and acidic residues" evidence="1">
    <location>
        <begin position="593"/>
        <end position="612"/>
    </location>
</feature>
<feature type="compositionally biased region" description="Polar residues" evidence="1">
    <location>
        <begin position="286"/>
        <end position="296"/>
    </location>
</feature>
<dbReference type="PRINTS" id="PR00069">
    <property type="entry name" value="ALDKETRDTASE"/>
</dbReference>
<evidence type="ECO:0000313" key="4">
    <source>
        <dbReference type="Proteomes" id="UP000663880"/>
    </source>
</evidence>
<evidence type="ECO:0000256" key="1">
    <source>
        <dbReference type="SAM" id="MobiDB-lite"/>
    </source>
</evidence>
<dbReference type="AlphaFoldDB" id="A0A821UM10"/>
<dbReference type="InterPro" id="IPR036812">
    <property type="entry name" value="NAD(P)_OxRdtase_dom_sf"/>
</dbReference>
<reference evidence="3" key="1">
    <citation type="submission" date="2021-02" db="EMBL/GenBank/DDBJ databases">
        <authorList>
            <person name="Steward A R."/>
        </authorList>
    </citation>
    <scope>NUCLEOTIDE SEQUENCE</scope>
</reference>